<dbReference type="PIRSF" id="PIRSF002741">
    <property type="entry name" value="MppA"/>
    <property type="match status" value="1"/>
</dbReference>
<dbReference type="InterPro" id="IPR039424">
    <property type="entry name" value="SBP_5"/>
</dbReference>
<dbReference type="Proteomes" id="UP001500449">
    <property type="component" value="Unassembled WGS sequence"/>
</dbReference>
<sequence length="512" mass="53269">MSRRVRFARTAAALALVTLVASCGSGGAATGIPVADGELRLAAQFVPRSGYAMDTDDAYGLYQLGVTETLVAAGSDGRVRPGLATDWTPVDDRTWRFTLRPGVTFQDGTPLTPEAVATALGWVAGVAAPPRAVKGIGLTAAADGTGAVRVSTAKPDPILPLRLSSVNTAILAPSAYEPGTPPSVRGTGTGPMRLVEAEGNRTARLERNDSYWGGRAQLARVAVQYVTDPTARALALRAGDVDIAQGLPESSLLEFTGPNGYDNQTVPAPRTASLLLNLSAKPFDDLRARQAVAKAIDRTALAEQALAGSATPASELFGGAVPFGSTDAPAPADPAGARALLEQAGYGPQNPLRVRLATYPNRAELPTLATAVQGMLREVGIDAQIRVAEYAPQEAQILAGDFDMFVLSRSYLTDVPDAGATLSSDYSCAGSYNVNHYCSAEFDALIGPLSTSTDPLARQAIFRQAARKLVDDVAGVPLIHSQENGVARGVSGYTVDPLGKRLVTTGLTRTSS</sequence>
<dbReference type="CDD" id="cd08490">
    <property type="entry name" value="PBP2_NikA_DppA_OppA_like_3"/>
    <property type="match status" value="1"/>
</dbReference>
<name>A0ABN2MJB5_9PSEU</name>
<accession>A0ABN2MJB5</accession>
<proteinExistence type="predicted"/>
<evidence type="ECO:0000313" key="3">
    <source>
        <dbReference type="EMBL" id="GAA1829146.1"/>
    </source>
</evidence>
<dbReference type="Pfam" id="PF00496">
    <property type="entry name" value="SBP_bac_5"/>
    <property type="match status" value="1"/>
</dbReference>
<dbReference type="PANTHER" id="PTHR30290:SF65">
    <property type="entry name" value="MONOACYL PHOSPHATIDYLINOSITOL TETRAMANNOSIDE-BINDING PROTEIN LPQW-RELATED"/>
    <property type="match status" value="1"/>
</dbReference>
<comment type="caution">
    <text evidence="3">The sequence shown here is derived from an EMBL/GenBank/DDBJ whole genome shotgun (WGS) entry which is preliminary data.</text>
</comment>
<keyword evidence="4" id="KW-1185">Reference proteome</keyword>
<feature type="signal peptide" evidence="1">
    <location>
        <begin position="1"/>
        <end position="28"/>
    </location>
</feature>
<feature type="domain" description="Solute-binding protein family 5" evidence="2">
    <location>
        <begin position="79"/>
        <end position="432"/>
    </location>
</feature>
<dbReference type="RefSeq" id="WP_344411737.1">
    <property type="nucleotide sequence ID" value="NZ_BAAAQK010000001.1"/>
</dbReference>
<evidence type="ECO:0000256" key="1">
    <source>
        <dbReference type="SAM" id="SignalP"/>
    </source>
</evidence>
<dbReference type="Gene3D" id="3.40.190.10">
    <property type="entry name" value="Periplasmic binding protein-like II"/>
    <property type="match status" value="1"/>
</dbReference>
<protein>
    <submittedName>
        <fullName evidence="3">ABC transporter substrate-binding protein</fullName>
    </submittedName>
</protein>
<dbReference type="InterPro" id="IPR030678">
    <property type="entry name" value="Peptide/Ni-bd"/>
</dbReference>
<gene>
    <name evidence="3" type="ORF">GCM10009836_03710</name>
</gene>
<reference evidence="3 4" key="1">
    <citation type="journal article" date="2019" name="Int. J. Syst. Evol. Microbiol.">
        <title>The Global Catalogue of Microorganisms (GCM) 10K type strain sequencing project: providing services to taxonomists for standard genome sequencing and annotation.</title>
        <authorList>
            <consortium name="The Broad Institute Genomics Platform"/>
            <consortium name="The Broad Institute Genome Sequencing Center for Infectious Disease"/>
            <person name="Wu L."/>
            <person name="Ma J."/>
        </authorList>
    </citation>
    <scope>NUCLEOTIDE SEQUENCE [LARGE SCALE GENOMIC DNA]</scope>
    <source>
        <strain evidence="3 4">JCM 16009</strain>
    </source>
</reference>
<dbReference type="Gene3D" id="3.10.105.10">
    <property type="entry name" value="Dipeptide-binding Protein, Domain 3"/>
    <property type="match status" value="1"/>
</dbReference>
<dbReference type="InterPro" id="IPR000914">
    <property type="entry name" value="SBP_5_dom"/>
</dbReference>
<dbReference type="PROSITE" id="PS51257">
    <property type="entry name" value="PROKAR_LIPOPROTEIN"/>
    <property type="match status" value="1"/>
</dbReference>
<feature type="chain" id="PRO_5046531169" evidence="1">
    <location>
        <begin position="29"/>
        <end position="512"/>
    </location>
</feature>
<dbReference type="PANTHER" id="PTHR30290">
    <property type="entry name" value="PERIPLASMIC BINDING COMPONENT OF ABC TRANSPORTER"/>
    <property type="match status" value="1"/>
</dbReference>
<evidence type="ECO:0000259" key="2">
    <source>
        <dbReference type="Pfam" id="PF00496"/>
    </source>
</evidence>
<evidence type="ECO:0000313" key="4">
    <source>
        <dbReference type="Proteomes" id="UP001500449"/>
    </source>
</evidence>
<dbReference type="SUPFAM" id="SSF53850">
    <property type="entry name" value="Periplasmic binding protein-like II"/>
    <property type="match status" value="1"/>
</dbReference>
<keyword evidence="1" id="KW-0732">Signal</keyword>
<organism evidence="3 4">
    <name type="scientific">Pseudonocardia ailaonensis</name>
    <dbReference type="NCBI Taxonomy" id="367279"/>
    <lineage>
        <taxon>Bacteria</taxon>
        <taxon>Bacillati</taxon>
        <taxon>Actinomycetota</taxon>
        <taxon>Actinomycetes</taxon>
        <taxon>Pseudonocardiales</taxon>
        <taxon>Pseudonocardiaceae</taxon>
        <taxon>Pseudonocardia</taxon>
    </lineage>
</organism>
<dbReference type="EMBL" id="BAAAQK010000001">
    <property type="protein sequence ID" value="GAA1829146.1"/>
    <property type="molecule type" value="Genomic_DNA"/>
</dbReference>